<dbReference type="HOGENOM" id="CLU_2980074_0_0_1"/>
<accession>A0A0C3P8A0</accession>
<organism evidence="1 2">
    <name type="scientific">Pisolithus tinctorius Marx 270</name>
    <dbReference type="NCBI Taxonomy" id="870435"/>
    <lineage>
        <taxon>Eukaryota</taxon>
        <taxon>Fungi</taxon>
        <taxon>Dikarya</taxon>
        <taxon>Basidiomycota</taxon>
        <taxon>Agaricomycotina</taxon>
        <taxon>Agaricomycetes</taxon>
        <taxon>Agaricomycetidae</taxon>
        <taxon>Boletales</taxon>
        <taxon>Sclerodermatineae</taxon>
        <taxon>Pisolithaceae</taxon>
        <taxon>Pisolithus</taxon>
    </lineage>
</organism>
<evidence type="ECO:0000313" key="2">
    <source>
        <dbReference type="Proteomes" id="UP000054217"/>
    </source>
</evidence>
<name>A0A0C3P8A0_PISTI</name>
<dbReference type="PROSITE" id="PS51257">
    <property type="entry name" value="PROKAR_LIPOPROTEIN"/>
    <property type="match status" value="1"/>
</dbReference>
<dbReference type="EMBL" id="KN831975">
    <property type="protein sequence ID" value="KIO03714.1"/>
    <property type="molecule type" value="Genomic_DNA"/>
</dbReference>
<proteinExistence type="predicted"/>
<dbReference type="AlphaFoldDB" id="A0A0C3P8A0"/>
<sequence length="58" mass="6562">MERRSDWLHGRQNALSINTIYSCRTVSLSSGMSHPGSIHSKFWTVMTVAFLTHILVSI</sequence>
<gene>
    <name evidence="1" type="ORF">M404DRAFT_615637</name>
</gene>
<reference evidence="2" key="2">
    <citation type="submission" date="2015-01" db="EMBL/GenBank/DDBJ databases">
        <title>Evolutionary Origins and Diversification of the Mycorrhizal Mutualists.</title>
        <authorList>
            <consortium name="DOE Joint Genome Institute"/>
            <consortium name="Mycorrhizal Genomics Consortium"/>
            <person name="Kohler A."/>
            <person name="Kuo A."/>
            <person name="Nagy L.G."/>
            <person name="Floudas D."/>
            <person name="Copeland A."/>
            <person name="Barry K.W."/>
            <person name="Cichocki N."/>
            <person name="Veneault-Fourrey C."/>
            <person name="LaButti K."/>
            <person name="Lindquist E.A."/>
            <person name="Lipzen A."/>
            <person name="Lundell T."/>
            <person name="Morin E."/>
            <person name="Murat C."/>
            <person name="Riley R."/>
            <person name="Ohm R."/>
            <person name="Sun H."/>
            <person name="Tunlid A."/>
            <person name="Henrissat B."/>
            <person name="Grigoriev I.V."/>
            <person name="Hibbett D.S."/>
            <person name="Martin F."/>
        </authorList>
    </citation>
    <scope>NUCLEOTIDE SEQUENCE [LARGE SCALE GENOMIC DNA]</scope>
    <source>
        <strain evidence="2">Marx 270</strain>
    </source>
</reference>
<keyword evidence="2" id="KW-1185">Reference proteome</keyword>
<protein>
    <submittedName>
        <fullName evidence="1">Uncharacterized protein</fullName>
    </submittedName>
</protein>
<evidence type="ECO:0000313" key="1">
    <source>
        <dbReference type="EMBL" id="KIO03714.1"/>
    </source>
</evidence>
<dbReference type="InParanoid" id="A0A0C3P8A0"/>
<reference evidence="1 2" key="1">
    <citation type="submission" date="2014-04" db="EMBL/GenBank/DDBJ databases">
        <authorList>
            <consortium name="DOE Joint Genome Institute"/>
            <person name="Kuo A."/>
            <person name="Kohler A."/>
            <person name="Costa M.D."/>
            <person name="Nagy L.G."/>
            <person name="Floudas D."/>
            <person name="Copeland A."/>
            <person name="Barry K.W."/>
            <person name="Cichocki N."/>
            <person name="Veneault-Fourrey C."/>
            <person name="LaButti K."/>
            <person name="Lindquist E.A."/>
            <person name="Lipzen A."/>
            <person name="Lundell T."/>
            <person name="Morin E."/>
            <person name="Murat C."/>
            <person name="Sun H."/>
            <person name="Tunlid A."/>
            <person name="Henrissat B."/>
            <person name="Grigoriev I.V."/>
            <person name="Hibbett D.S."/>
            <person name="Martin F."/>
            <person name="Nordberg H.P."/>
            <person name="Cantor M.N."/>
            <person name="Hua S.X."/>
        </authorList>
    </citation>
    <scope>NUCLEOTIDE SEQUENCE [LARGE SCALE GENOMIC DNA]</scope>
    <source>
        <strain evidence="1 2">Marx 270</strain>
    </source>
</reference>
<dbReference type="Proteomes" id="UP000054217">
    <property type="component" value="Unassembled WGS sequence"/>
</dbReference>